<evidence type="ECO:0000256" key="3">
    <source>
        <dbReference type="ARBA" id="ARBA00022475"/>
    </source>
</evidence>
<keyword evidence="3" id="KW-1003">Cell membrane</keyword>
<dbReference type="GO" id="GO:0005886">
    <property type="term" value="C:plasma membrane"/>
    <property type="evidence" value="ECO:0007669"/>
    <property type="project" value="UniProtKB-SubCell"/>
</dbReference>
<reference evidence="9 10" key="1">
    <citation type="submission" date="2016-10" db="EMBL/GenBank/DDBJ databases">
        <authorList>
            <person name="de Groot N.N."/>
        </authorList>
    </citation>
    <scope>NUCLEOTIDE SEQUENCE [LARGE SCALE GENOMIC DNA]</scope>
    <source>
        <strain evidence="9 10">JCM 21544</strain>
    </source>
</reference>
<keyword evidence="7" id="KW-0813">Transport</keyword>
<protein>
    <submittedName>
        <fullName evidence="9">Biopolymer transport protein ExbD</fullName>
    </submittedName>
</protein>
<dbReference type="InterPro" id="IPR003400">
    <property type="entry name" value="ExbD"/>
</dbReference>
<keyword evidence="10" id="KW-1185">Reference proteome</keyword>
<dbReference type="AlphaFoldDB" id="A0A1G9B009"/>
<evidence type="ECO:0000256" key="4">
    <source>
        <dbReference type="ARBA" id="ARBA00022692"/>
    </source>
</evidence>
<organism evidence="9 10">
    <name type="scientific">Pseudomonas indica</name>
    <dbReference type="NCBI Taxonomy" id="137658"/>
    <lineage>
        <taxon>Bacteria</taxon>
        <taxon>Pseudomonadati</taxon>
        <taxon>Pseudomonadota</taxon>
        <taxon>Gammaproteobacteria</taxon>
        <taxon>Pseudomonadales</taxon>
        <taxon>Pseudomonadaceae</taxon>
        <taxon>Pseudomonas</taxon>
    </lineage>
</organism>
<accession>A0A1G9B009</accession>
<dbReference type="Pfam" id="PF02472">
    <property type="entry name" value="ExbD"/>
    <property type="match status" value="1"/>
</dbReference>
<dbReference type="GO" id="GO:0022857">
    <property type="term" value="F:transmembrane transporter activity"/>
    <property type="evidence" value="ECO:0007669"/>
    <property type="project" value="InterPro"/>
</dbReference>
<dbReference type="STRING" id="137658.SAMN05216186_10697"/>
<evidence type="ECO:0000313" key="9">
    <source>
        <dbReference type="EMBL" id="SDK32862.1"/>
    </source>
</evidence>
<evidence type="ECO:0000256" key="2">
    <source>
        <dbReference type="ARBA" id="ARBA00005811"/>
    </source>
</evidence>
<comment type="similarity">
    <text evidence="2 7">Belongs to the ExbD/TolR family.</text>
</comment>
<dbReference type="PANTHER" id="PTHR30558">
    <property type="entry name" value="EXBD MEMBRANE COMPONENT OF PMF-DRIVEN MACROMOLECULE IMPORT SYSTEM"/>
    <property type="match status" value="1"/>
</dbReference>
<keyword evidence="4 7" id="KW-0812">Transmembrane</keyword>
<evidence type="ECO:0000256" key="1">
    <source>
        <dbReference type="ARBA" id="ARBA00004162"/>
    </source>
</evidence>
<feature type="transmembrane region" description="Helical" evidence="8">
    <location>
        <begin position="20"/>
        <end position="41"/>
    </location>
</feature>
<evidence type="ECO:0000256" key="5">
    <source>
        <dbReference type="ARBA" id="ARBA00022989"/>
    </source>
</evidence>
<evidence type="ECO:0000313" key="10">
    <source>
        <dbReference type="Proteomes" id="UP000198706"/>
    </source>
</evidence>
<name>A0A1G9B009_9PSED</name>
<sequence>MIRLPDSRAGQSGLLPDLTPLLDVIFIVLVFFLLTAQTPLLQLPLELPDSREALKPASVTPGDRLQVALDAEGRWRLADEPMTDFPALRQALLASLAATEKPGLDLALDRHAPLSAFLDLMALLQQQGLDDTRILMEPSSDAP</sequence>
<evidence type="ECO:0000256" key="6">
    <source>
        <dbReference type="ARBA" id="ARBA00023136"/>
    </source>
</evidence>
<comment type="subcellular location">
    <subcellularLocation>
        <location evidence="1">Cell membrane</location>
        <topology evidence="1">Single-pass membrane protein</topology>
    </subcellularLocation>
    <subcellularLocation>
        <location evidence="7">Cell membrane</location>
        <topology evidence="7">Single-pass type II membrane protein</topology>
    </subcellularLocation>
</comment>
<dbReference type="EMBL" id="FNFD01000006">
    <property type="protein sequence ID" value="SDK32862.1"/>
    <property type="molecule type" value="Genomic_DNA"/>
</dbReference>
<evidence type="ECO:0000256" key="8">
    <source>
        <dbReference type="SAM" id="Phobius"/>
    </source>
</evidence>
<keyword evidence="7" id="KW-0653">Protein transport</keyword>
<dbReference type="RefSeq" id="WP_090257189.1">
    <property type="nucleotide sequence ID" value="NZ_FNFD01000006.1"/>
</dbReference>
<dbReference type="GO" id="GO:0015031">
    <property type="term" value="P:protein transport"/>
    <property type="evidence" value="ECO:0007669"/>
    <property type="project" value="UniProtKB-KW"/>
</dbReference>
<gene>
    <name evidence="9" type="ORF">SAMN05216186_10697</name>
</gene>
<evidence type="ECO:0000256" key="7">
    <source>
        <dbReference type="RuleBase" id="RU003879"/>
    </source>
</evidence>
<dbReference type="Proteomes" id="UP000198706">
    <property type="component" value="Unassembled WGS sequence"/>
</dbReference>
<keyword evidence="6 8" id="KW-0472">Membrane</keyword>
<dbReference type="PANTHER" id="PTHR30558:SF15">
    <property type="entry name" value="BIOPOLYMER TRANSPORT PROTEIN EXBD1"/>
    <property type="match status" value="1"/>
</dbReference>
<dbReference type="OrthoDB" id="9793581at2"/>
<keyword evidence="5 8" id="KW-1133">Transmembrane helix</keyword>
<proteinExistence type="inferred from homology"/>